<dbReference type="AlphaFoldDB" id="A0A9E7BZW2"/>
<evidence type="ECO:0000313" key="3">
    <source>
        <dbReference type="Proteomes" id="UP001162834"/>
    </source>
</evidence>
<dbReference type="GO" id="GO:0030976">
    <property type="term" value="F:thiamine pyrophosphate binding"/>
    <property type="evidence" value="ECO:0007669"/>
    <property type="project" value="InterPro"/>
</dbReference>
<feature type="domain" description="Thiamine pyrophosphate enzyme TPP-binding" evidence="1">
    <location>
        <begin position="5"/>
        <end position="61"/>
    </location>
</feature>
<reference evidence="2" key="1">
    <citation type="journal article" date="2022" name="Int. J. Syst. Evol. Microbiol.">
        <title>Pseudomonas aegrilactucae sp. nov. and Pseudomonas morbosilactucae sp. nov., pathogens causing bacterial rot of lettuce in Japan.</title>
        <authorList>
            <person name="Sawada H."/>
            <person name="Fujikawa T."/>
            <person name="Satou M."/>
        </authorList>
    </citation>
    <scope>NUCLEOTIDE SEQUENCE</scope>
    <source>
        <strain evidence="2">0166_1</strain>
    </source>
</reference>
<dbReference type="SUPFAM" id="SSF52518">
    <property type="entry name" value="Thiamin diphosphate-binding fold (THDP-binding)"/>
    <property type="match status" value="1"/>
</dbReference>
<dbReference type="EMBL" id="CP087164">
    <property type="protein sequence ID" value="UGS34753.1"/>
    <property type="molecule type" value="Genomic_DNA"/>
</dbReference>
<protein>
    <recommendedName>
        <fullName evidence="1">Thiamine pyrophosphate enzyme TPP-binding domain-containing protein</fullName>
    </recommendedName>
</protein>
<keyword evidence="3" id="KW-1185">Reference proteome</keyword>
<organism evidence="2 3">
    <name type="scientific">Capillimicrobium parvum</name>
    <dbReference type="NCBI Taxonomy" id="2884022"/>
    <lineage>
        <taxon>Bacteria</taxon>
        <taxon>Bacillati</taxon>
        <taxon>Actinomycetota</taxon>
        <taxon>Thermoleophilia</taxon>
        <taxon>Solirubrobacterales</taxon>
        <taxon>Capillimicrobiaceae</taxon>
        <taxon>Capillimicrobium</taxon>
    </lineage>
</organism>
<evidence type="ECO:0000259" key="1">
    <source>
        <dbReference type="Pfam" id="PF02775"/>
    </source>
</evidence>
<dbReference type="Proteomes" id="UP001162834">
    <property type="component" value="Chromosome"/>
</dbReference>
<dbReference type="InterPro" id="IPR029061">
    <property type="entry name" value="THDP-binding"/>
</dbReference>
<sequence>MLRDQHRLYEGREVASRLRNPDFAALAEVCGVRATRAQTPDALRDALAGALERDEPELIVVPVDPATEVSPWPLLMPRAG</sequence>
<dbReference type="GO" id="GO:0000287">
    <property type="term" value="F:magnesium ion binding"/>
    <property type="evidence" value="ECO:0007669"/>
    <property type="project" value="UniProtKB-ARBA"/>
</dbReference>
<dbReference type="KEGG" id="sbae:DSM104329_01135"/>
<gene>
    <name evidence="2" type="ORF">DSM104329_01135</name>
</gene>
<accession>A0A9E7BZW2</accession>
<dbReference type="Pfam" id="PF02775">
    <property type="entry name" value="TPP_enzyme_C"/>
    <property type="match status" value="1"/>
</dbReference>
<dbReference type="Gene3D" id="3.40.50.970">
    <property type="match status" value="1"/>
</dbReference>
<dbReference type="GO" id="GO:0003824">
    <property type="term" value="F:catalytic activity"/>
    <property type="evidence" value="ECO:0007669"/>
    <property type="project" value="InterPro"/>
</dbReference>
<dbReference type="InterPro" id="IPR011766">
    <property type="entry name" value="TPP_enzyme_TPP-bd"/>
</dbReference>
<proteinExistence type="predicted"/>
<evidence type="ECO:0000313" key="2">
    <source>
        <dbReference type="EMBL" id="UGS34753.1"/>
    </source>
</evidence>
<name>A0A9E7BZW2_9ACTN</name>